<evidence type="ECO:0000313" key="2">
    <source>
        <dbReference type="Proteomes" id="UP000823775"/>
    </source>
</evidence>
<sequence length="136" mass="15112">MRTGSEGPNLLPKQTRGEKMEGDLVVGFVETRCSSGGERFGGGLPEQMKGEKKRREIWWSAGADERGEETKGYLVVDYVAGGFCPSMVIGLWKDQRNERERGEGVRRMRGKVRGNGKGFGGYEILKEINVGFNLSH</sequence>
<evidence type="ECO:0000313" key="1">
    <source>
        <dbReference type="EMBL" id="MCE3216199.1"/>
    </source>
</evidence>
<accession>A0ABS8WTG0</accession>
<keyword evidence="2" id="KW-1185">Reference proteome</keyword>
<organism evidence="1 2">
    <name type="scientific">Datura stramonium</name>
    <name type="common">Jimsonweed</name>
    <name type="synonym">Common thornapple</name>
    <dbReference type="NCBI Taxonomy" id="4076"/>
    <lineage>
        <taxon>Eukaryota</taxon>
        <taxon>Viridiplantae</taxon>
        <taxon>Streptophyta</taxon>
        <taxon>Embryophyta</taxon>
        <taxon>Tracheophyta</taxon>
        <taxon>Spermatophyta</taxon>
        <taxon>Magnoliopsida</taxon>
        <taxon>eudicotyledons</taxon>
        <taxon>Gunneridae</taxon>
        <taxon>Pentapetalae</taxon>
        <taxon>asterids</taxon>
        <taxon>lamiids</taxon>
        <taxon>Solanales</taxon>
        <taxon>Solanaceae</taxon>
        <taxon>Solanoideae</taxon>
        <taxon>Datureae</taxon>
        <taxon>Datura</taxon>
    </lineage>
</organism>
<protein>
    <submittedName>
        <fullName evidence="1">Uncharacterized protein</fullName>
    </submittedName>
</protein>
<name>A0ABS8WTG0_DATST</name>
<reference evidence="1 2" key="1">
    <citation type="journal article" date="2021" name="BMC Genomics">
        <title>Datura genome reveals duplications of psychoactive alkaloid biosynthetic genes and high mutation rate following tissue culture.</title>
        <authorList>
            <person name="Rajewski A."/>
            <person name="Carter-House D."/>
            <person name="Stajich J."/>
            <person name="Litt A."/>
        </authorList>
    </citation>
    <scope>NUCLEOTIDE SEQUENCE [LARGE SCALE GENOMIC DNA]</scope>
    <source>
        <strain evidence="1">AR-01</strain>
    </source>
</reference>
<dbReference type="Proteomes" id="UP000823775">
    <property type="component" value="Unassembled WGS sequence"/>
</dbReference>
<gene>
    <name evidence="1" type="ORF">HAX54_005413</name>
</gene>
<proteinExistence type="predicted"/>
<comment type="caution">
    <text evidence="1">The sequence shown here is derived from an EMBL/GenBank/DDBJ whole genome shotgun (WGS) entry which is preliminary data.</text>
</comment>
<dbReference type="EMBL" id="JACEIK010012682">
    <property type="protein sequence ID" value="MCE3216199.1"/>
    <property type="molecule type" value="Genomic_DNA"/>
</dbReference>